<dbReference type="Proteomes" id="UP001145069">
    <property type="component" value="Unassembled WGS sequence"/>
</dbReference>
<dbReference type="RefSeq" id="WP_272446482.1">
    <property type="nucleotide sequence ID" value="NZ_JAMQKC010000008.1"/>
</dbReference>
<feature type="domain" description="CAP-associated" evidence="3">
    <location>
        <begin position="109"/>
        <end position="246"/>
    </location>
</feature>
<reference evidence="4" key="1">
    <citation type="submission" date="2022-06" db="EMBL/GenBank/DDBJ databases">
        <title>Aquibacillus sp. a new bacterium isolated from soil saline samples.</title>
        <authorList>
            <person name="Galisteo C."/>
            <person name="De La Haba R."/>
            <person name="Sanchez-Porro C."/>
            <person name="Ventosa A."/>
        </authorList>
    </citation>
    <scope>NUCLEOTIDE SEQUENCE</scope>
    <source>
        <strain evidence="4">3ASR75-54</strain>
    </source>
</reference>
<dbReference type="PANTHER" id="PTHR31157">
    <property type="entry name" value="SCP DOMAIN-CONTAINING PROTEIN"/>
    <property type="match status" value="1"/>
</dbReference>
<sequence length="382" mass="43657">MVLKKIRNIIVLALIAATFWNFYGDTFNRSGATGVLEEIGSDINDFKTNPNVVGTIEQLNREFQIVFGWIKDKANDENEQTNQTNQPNPKKPALSEPRSQTFSVHNIELGTPRSEVEQEAGQPKRKTLNEYGVNWVTYHENYQNFFMAAYNEENKVVGLYTNQDLIASSTGIKLFSTRDNVRKAFGEPLKSIKKGLTLYQIQNEQEYDVFLLDNNYVTIFYDIQNETTVTAIQIIDGNLEKEKQGFFGDPSNKLREGFEYQLFDLTNAIRVRNGLSPLTWSEPARKTARNHSIDMAENNYFGHTNPQGQSPFNRMDEDNISFWTAGENLAMGQSSSIFANEGLMNSPGHRKIILKEDFEMLSVGVAFNKEDQPYYTETFYAE</sequence>
<dbReference type="Pfam" id="PF14504">
    <property type="entry name" value="CAP_assoc_N"/>
    <property type="match status" value="1"/>
</dbReference>
<keyword evidence="5" id="KW-1185">Reference proteome</keyword>
<dbReference type="SUPFAM" id="SSF55797">
    <property type="entry name" value="PR-1-like"/>
    <property type="match status" value="1"/>
</dbReference>
<feature type="domain" description="SCP" evidence="2">
    <location>
        <begin position="263"/>
        <end position="373"/>
    </location>
</feature>
<dbReference type="PANTHER" id="PTHR31157:SF1">
    <property type="entry name" value="SCP DOMAIN-CONTAINING PROTEIN"/>
    <property type="match status" value="1"/>
</dbReference>
<evidence type="ECO:0000259" key="2">
    <source>
        <dbReference type="Pfam" id="PF00188"/>
    </source>
</evidence>
<comment type="caution">
    <text evidence="4">The sequence shown here is derived from an EMBL/GenBank/DDBJ whole genome shotgun (WGS) entry which is preliminary data.</text>
</comment>
<dbReference type="Pfam" id="PF00188">
    <property type="entry name" value="CAP"/>
    <property type="match status" value="1"/>
</dbReference>
<dbReference type="Gene3D" id="3.40.33.10">
    <property type="entry name" value="CAP"/>
    <property type="match status" value="1"/>
</dbReference>
<protein>
    <submittedName>
        <fullName evidence="4">CAP domain-containing protein</fullName>
    </submittedName>
</protein>
<organism evidence="4 5">
    <name type="scientific">Aquibacillus salsiterrae</name>
    <dbReference type="NCBI Taxonomy" id="2950439"/>
    <lineage>
        <taxon>Bacteria</taxon>
        <taxon>Bacillati</taxon>
        <taxon>Bacillota</taxon>
        <taxon>Bacilli</taxon>
        <taxon>Bacillales</taxon>
        <taxon>Bacillaceae</taxon>
        <taxon>Aquibacillus</taxon>
    </lineage>
</organism>
<dbReference type="InterPro" id="IPR014044">
    <property type="entry name" value="CAP_dom"/>
</dbReference>
<evidence type="ECO:0000313" key="5">
    <source>
        <dbReference type="Proteomes" id="UP001145069"/>
    </source>
</evidence>
<feature type="compositionally biased region" description="Low complexity" evidence="1">
    <location>
        <begin position="80"/>
        <end position="92"/>
    </location>
</feature>
<name>A0A9X4AF20_9BACI</name>
<dbReference type="EMBL" id="JAMQKC010000008">
    <property type="protein sequence ID" value="MDC3417416.1"/>
    <property type="molecule type" value="Genomic_DNA"/>
</dbReference>
<gene>
    <name evidence="4" type="ORF">NC799_10965</name>
</gene>
<evidence type="ECO:0000256" key="1">
    <source>
        <dbReference type="SAM" id="MobiDB-lite"/>
    </source>
</evidence>
<feature type="region of interest" description="Disordered" evidence="1">
    <location>
        <begin position="76"/>
        <end position="99"/>
    </location>
</feature>
<evidence type="ECO:0000313" key="4">
    <source>
        <dbReference type="EMBL" id="MDC3417416.1"/>
    </source>
</evidence>
<dbReference type="InterPro" id="IPR029410">
    <property type="entry name" value="CAP_assoc"/>
</dbReference>
<proteinExistence type="predicted"/>
<dbReference type="InterPro" id="IPR035940">
    <property type="entry name" value="CAP_sf"/>
</dbReference>
<dbReference type="AlphaFoldDB" id="A0A9X4AF20"/>
<evidence type="ECO:0000259" key="3">
    <source>
        <dbReference type="Pfam" id="PF14504"/>
    </source>
</evidence>
<accession>A0A9X4AF20</accession>
<dbReference type="CDD" id="cd05379">
    <property type="entry name" value="CAP_bacterial"/>
    <property type="match status" value="1"/>
</dbReference>